<dbReference type="SUPFAM" id="SSF52151">
    <property type="entry name" value="FabD/lysophospholipase-like"/>
    <property type="match status" value="1"/>
</dbReference>
<dbReference type="RefSeq" id="WP_076365656.1">
    <property type="nucleotide sequence ID" value="NZ_FTOM01000004.1"/>
</dbReference>
<feature type="domain" description="PNPLA" evidence="5">
    <location>
        <begin position="5"/>
        <end position="165"/>
    </location>
</feature>
<name>A0A1N7LTH3_9RHOB</name>
<feature type="short sequence motif" description="GXSXG" evidence="4">
    <location>
        <begin position="36"/>
        <end position="40"/>
    </location>
</feature>
<dbReference type="PROSITE" id="PS51635">
    <property type="entry name" value="PNPLA"/>
    <property type="match status" value="1"/>
</dbReference>
<dbReference type="Pfam" id="PF01734">
    <property type="entry name" value="Patatin"/>
    <property type="match status" value="1"/>
</dbReference>
<dbReference type="Proteomes" id="UP000186098">
    <property type="component" value="Unassembled WGS sequence"/>
</dbReference>
<dbReference type="EMBL" id="FTOM01000004">
    <property type="protein sequence ID" value="SIS77158.1"/>
    <property type="molecule type" value="Genomic_DNA"/>
</dbReference>
<gene>
    <name evidence="6" type="ORF">SAMN05421795_10497</name>
</gene>
<feature type="short sequence motif" description="DGA/G" evidence="4">
    <location>
        <begin position="152"/>
        <end position="154"/>
    </location>
</feature>
<keyword evidence="1 4" id="KW-0378">Hydrolase</keyword>
<comment type="caution">
    <text evidence="4">Lacks conserved residue(s) required for the propagation of feature annotation.</text>
</comment>
<keyword evidence="2 4" id="KW-0442">Lipid degradation</keyword>
<evidence type="ECO:0000256" key="1">
    <source>
        <dbReference type="ARBA" id="ARBA00022801"/>
    </source>
</evidence>
<feature type="active site" description="Proton acceptor" evidence="4">
    <location>
        <position position="152"/>
    </location>
</feature>
<dbReference type="GO" id="GO:0016787">
    <property type="term" value="F:hydrolase activity"/>
    <property type="evidence" value="ECO:0007669"/>
    <property type="project" value="UniProtKB-UniRule"/>
</dbReference>
<evidence type="ECO:0000313" key="7">
    <source>
        <dbReference type="Proteomes" id="UP000186098"/>
    </source>
</evidence>
<evidence type="ECO:0000256" key="3">
    <source>
        <dbReference type="ARBA" id="ARBA00023098"/>
    </source>
</evidence>
<keyword evidence="7" id="KW-1185">Reference proteome</keyword>
<dbReference type="InterPro" id="IPR050301">
    <property type="entry name" value="NTE"/>
</dbReference>
<proteinExistence type="predicted"/>
<dbReference type="STRING" id="407234.SAMN05421795_10497"/>
<reference evidence="7" key="1">
    <citation type="submission" date="2017-01" db="EMBL/GenBank/DDBJ databases">
        <authorList>
            <person name="Varghese N."/>
            <person name="Submissions S."/>
        </authorList>
    </citation>
    <scope>NUCLEOTIDE SEQUENCE [LARGE SCALE GENOMIC DNA]</scope>
    <source>
        <strain evidence="7">DSM 18714</strain>
    </source>
</reference>
<evidence type="ECO:0000259" key="5">
    <source>
        <dbReference type="PROSITE" id="PS51635"/>
    </source>
</evidence>
<evidence type="ECO:0000256" key="2">
    <source>
        <dbReference type="ARBA" id="ARBA00022963"/>
    </source>
</evidence>
<accession>A0A1N7LTH3</accession>
<dbReference type="Gene3D" id="3.40.1090.10">
    <property type="entry name" value="Cytosolic phospholipase A2 catalytic domain"/>
    <property type="match status" value="2"/>
</dbReference>
<feature type="active site" description="Nucleophile" evidence="4">
    <location>
        <position position="38"/>
    </location>
</feature>
<organism evidence="6 7">
    <name type="scientific">Phaeovulum vinaykumarii</name>
    <dbReference type="NCBI Taxonomy" id="407234"/>
    <lineage>
        <taxon>Bacteria</taxon>
        <taxon>Pseudomonadati</taxon>
        <taxon>Pseudomonadota</taxon>
        <taxon>Alphaproteobacteria</taxon>
        <taxon>Rhodobacterales</taxon>
        <taxon>Paracoccaceae</taxon>
        <taxon>Phaeovulum</taxon>
    </lineage>
</organism>
<evidence type="ECO:0000256" key="4">
    <source>
        <dbReference type="PROSITE-ProRule" id="PRU01161"/>
    </source>
</evidence>
<sequence length="343" mass="35740">MKIGLALGSGGARGWGHIGVLRAFYANGLTPDIICGTSMGALVGAMAASGALDSLEDFVRGLSPGQVRRMIDPNLAAGGLIAGTATMRKLRDLGLRARIEDLDLPFLAVATDLNAGREVWLRSGDLAEAVRASIAIPGIFTPVWNDGRWLLDGGMTNPVPVSACRAMGADIVIAVDPNAGRFVPVVHSAPGTTRGAAAAAAPPDGVKAQAAAEGAVTETMDPAKGTPEPGGRFDWLTRALPELPFERLSLGMPELPPPLRELLGPSPDPVHRPPGYLEVLSTSIDVMTDHIRRSRLAGDPPHVLVEFALQEMSVLDFSAAGAAIDEGHTAAMAQMPLIERLLG</sequence>
<dbReference type="AlphaFoldDB" id="A0A1N7LTH3"/>
<keyword evidence="3 4" id="KW-0443">Lipid metabolism</keyword>
<dbReference type="InterPro" id="IPR002641">
    <property type="entry name" value="PNPLA_dom"/>
</dbReference>
<protein>
    <submittedName>
        <fullName evidence="6">NTE family protein</fullName>
    </submittedName>
</protein>
<dbReference type="PANTHER" id="PTHR14226:SF76">
    <property type="entry name" value="NTE FAMILY PROTEIN RSSA"/>
    <property type="match status" value="1"/>
</dbReference>
<dbReference type="PANTHER" id="PTHR14226">
    <property type="entry name" value="NEUROPATHY TARGET ESTERASE/SWISS CHEESE D.MELANOGASTER"/>
    <property type="match status" value="1"/>
</dbReference>
<dbReference type="GO" id="GO:0016042">
    <property type="term" value="P:lipid catabolic process"/>
    <property type="evidence" value="ECO:0007669"/>
    <property type="project" value="UniProtKB-UniRule"/>
</dbReference>
<evidence type="ECO:0000313" key="6">
    <source>
        <dbReference type="EMBL" id="SIS77158.1"/>
    </source>
</evidence>
<dbReference type="InterPro" id="IPR016035">
    <property type="entry name" value="Acyl_Trfase/lysoPLipase"/>
</dbReference>